<dbReference type="KEGG" id="bsed:DN745_17155"/>
<dbReference type="Pfam" id="PF00842">
    <property type="entry name" value="Ala_racemase_C"/>
    <property type="match status" value="1"/>
</dbReference>
<dbReference type="FunFam" id="3.20.20.10:FF:000002">
    <property type="entry name" value="Alanine racemase"/>
    <property type="match status" value="1"/>
</dbReference>
<comment type="function">
    <text evidence="14">Involved in cell wall formation. Catalyzes the final step in the synthesis of UDP-N-acetylmuramoyl-pentapeptide, the precursor of murein.</text>
</comment>
<dbReference type="NCBIfam" id="TIGR01143">
    <property type="entry name" value="murF"/>
    <property type="match status" value="1"/>
</dbReference>
<dbReference type="Pfam" id="PF02875">
    <property type="entry name" value="Mur_ligase_C"/>
    <property type="match status" value="1"/>
</dbReference>
<proteinExistence type="inferred from homology"/>
<dbReference type="GO" id="GO:0008766">
    <property type="term" value="F:UDP-N-acetylmuramoylalanyl-D-glutamyl-2,6-diaminopimelate-D-alanyl-D-alanine ligase activity"/>
    <property type="evidence" value="ECO:0007669"/>
    <property type="project" value="RHEA"/>
</dbReference>
<keyword evidence="9 14" id="KW-0573">Peptidoglycan synthesis</keyword>
<dbReference type="SUPFAM" id="SSF63418">
    <property type="entry name" value="MurE/MurF N-terminal domain"/>
    <property type="match status" value="1"/>
</dbReference>
<keyword evidence="6 14" id="KW-0067">ATP-binding</keyword>
<dbReference type="HAMAP" id="MF_02019">
    <property type="entry name" value="MurF"/>
    <property type="match status" value="1"/>
</dbReference>
<keyword evidence="4 14" id="KW-0132">Cell division</keyword>
<dbReference type="GO" id="GO:0051301">
    <property type="term" value="P:cell division"/>
    <property type="evidence" value="ECO:0007669"/>
    <property type="project" value="UniProtKB-KW"/>
</dbReference>
<dbReference type="RefSeq" id="WP_111336776.1">
    <property type="nucleotide sequence ID" value="NZ_CP030032.1"/>
</dbReference>
<dbReference type="GO" id="GO:0071555">
    <property type="term" value="P:cell wall organization"/>
    <property type="evidence" value="ECO:0007669"/>
    <property type="project" value="UniProtKB-KW"/>
</dbReference>
<keyword evidence="18" id="KW-1185">Reference proteome</keyword>
<dbReference type="InterPro" id="IPR000713">
    <property type="entry name" value="Mur_ligase_N"/>
</dbReference>
<dbReference type="Proteomes" id="UP000249799">
    <property type="component" value="Chromosome"/>
</dbReference>
<evidence type="ECO:0000256" key="9">
    <source>
        <dbReference type="ARBA" id="ARBA00022984"/>
    </source>
</evidence>
<dbReference type="GO" id="GO:0008360">
    <property type="term" value="P:regulation of cell shape"/>
    <property type="evidence" value="ECO:0007669"/>
    <property type="project" value="UniProtKB-KW"/>
</dbReference>
<dbReference type="GO" id="GO:0030632">
    <property type="term" value="P:D-alanine biosynthetic process"/>
    <property type="evidence" value="ECO:0007669"/>
    <property type="project" value="UniProtKB-UniRule"/>
</dbReference>
<dbReference type="InterPro" id="IPR013221">
    <property type="entry name" value="Mur_ligase_cen"/>
</dbReference>
<dbReference type="InterPro" id="IPR005863">
    <property type="entry name" value="UDP-N-AcMur_synth"/>
</dbReference>
<dbReference type="GO" id="GO:0047480">
    <property type="term" value="F:UDP-N-acetylmuramoyl-tripeptide-D-alanyl-D-alanine ligase activity"/>
    <property type="evidence" value="ECO:0007669"/>
    <property type="project" value="UniProtKB-UniRule"/>
</dbReference>
<dbReference type="Pfam" id="PF01225">
    <property type="entry name" value="Mur_ligase"/>
    <property type="match status" value="1"/>
</dbReference>
<dbReference type="UniPathway" id="UPA00042">
    <property type="reaction ID" value="UER00497"/>
</dbReference>
<dbReference type="InterPro" id="IPR001608">
    <property type="entry name" value="Ala_racemase_N"/>
</dbReference>
<dbReference type="GO" id="GO:0008784">
    <property type="term" value="F:alanine racemase activity"/>
    <property type="evidence" value="ECO:0007669"/>
    <property type="project" value="UniProtKB-UniRule"/>
</dbReference>
<dbReference type="Gene3D" id="2.40.37.10">
    <property type="entry name" value="Lyase, Ornithine Decarboxylase, Chain A, domain 1"/>
    <property type="match status" value="1"/>
</dbReference>
<dbReference type="CDD" id="cd00430">
    <property type="entry name" value="PLPDE_III_AR"/>
    <property type="match status" value="1"/>
</dbReference>
<dbReference type="PRINTS" id="PR00992">
    <property type="entry name" value="ALARACEMASE"/>
</dbReference>
<dbReference type="SUPFAM" id="SSF51419">
    <property type="entry name" value="PLP-binding barrel"/>
    <property type="match status" value="1"/>
</dbReference>
<dbReference type="InterPro" id="IPR036565">
    <property type="entry name" value="Mur-like_cat_sf"/>
</dbReference>
<dbReference type="GO" id="GO:0005524">
    <property type="term" value="F:ATP binding"/>
    <property type="evidence" value="ECO:0007669"/>
    <property type="project" value="UniProtKB-UniRule"/>
</dbReference>
<dbReference type="InterPro" id="IPR004101">
    <property type="entry name" value="Mur_ligase_C"/>
</dbReference>
<evidence type="ECO:0000313" key="17">
    <source>
        <dbReference type="EMBL" id="AWV90960.1"/>
    </source>
</evidence>
<dbReference type="InterPro" id="IPR035911">
    <property type="entry name" value="MurE/MurF_N"/>
</dbReference>
<comment type="catalytic activity">
    <reaction evidence="13">
        <text>L-alanine = D-alanine</text>
        <dbReference type="Rhea" id="RHEA:20249"/>
        <dbReference type="ChEBI" id="CHEBI:57416"/>
        <dbReference type="ChEBI" id="CHEBI:57972"/>
        <dbReference type="EC" id="5.1.1.1"/>
    </reaction>
</comment>
<dbReference type="Gene3D" id="3.40.1390.10">
    <property type="entry name" value="MurE/MurF, N-terminal domain"/>
    <property type="match status" value="1"/>
</dbReference>
<feature type="binding site" evidence="13 16">
    <location>
        <position position="604"/>
    </location>
    <ligand>
        <name>substrate</name>
    </ligand>
</feature>
<feature type="binding site" evidence="13 16">
    <location>
        <position position="783"/>
    </location>
    <ligand>
        <name>substrate</name>
    </ligand>
</feature>
<dbReference type="AlphaFoldDB" id="A0A2Z4FPX1"/>
<dbReference type="PANTHER" id="PTHR43024">
    <property type="entry name" value="UDP-N-ACETYLMURAMOYL-TRIPEPTIDE--D-ALANYL-D-ALANINE LIGASE"/>
    <property type="match status" value="1"/>
</dbReference>
<dbReference type="Gene3D" id="3.40.1190.10">
    <property type="entry name" value="Mur-like, catalytic domain"/>
    <property type="match status" value="1"/>
</dbReference>
<evidence type="ECO:0000256" key="13">
    <source>
        <dbReference type="HAMAP-Rule" id="MF_01201"/>
    </source>
</evidence>
<feature type="modified residue" description="N6-(pyridoxal phosphate)lysine" evidence="13 15">
    <location>
        <position position="502"/>
    </location>
</feature>
<reference evidence="17 18" key="1">
    <citation type="submission" date="2018-06" db="EMBL/GenBank/DDBJ databases">
        <title>Lujinxingia sediminis gen. nov. sp. nov., a new facultative anaerobic member of the class Deltaproteobacteria, and proposal of Lujinxingaceae fam. nov.</title>
        <authorList>
            <person name="Guo L.-Y."/>
            <person name="Li C.-M."/>
            <person name="Wang S."/>
            <person name="Du Z.-J."/>
        </authorList>
    </citation>
    <scope>NUCLEOTIDE SEQUENCE [LARGE SCALE GENOMIC DNA]</scope>
    <source>
        <strain evidence="17 18">FA350</strain>
    </source>
</reference>
<evidence type="ECO:0000256" key="8">
    <source>
        <dbReference type="ARBA" id="ARBA00022960"/>
    </source>
</evidence>
<evidence type="ECO:0000256" key="2">
    <source>
        <dbReference type="ARBA" id="ARBA00022490"/>
    </source>
</evidence>
<comment type="similarity">
    <text evidence="14">Belongs to the MurCDEF family. MurF subfamily.</text>
</comment>
<evidence type="ECO:0000256" key="12">
    <source>
        <dbReference type="ARBA" id="ARBA00023316"/>
    </source>
</evidence>
<dbReference type="Gene3D" id="3.20.20.10">
    <property type="entry name" value="Alanine racemase"/>
    <property type="match status" value="1"/>
</dbReference>
<dbReference type="Gene3D" id="3.90.190.20">
    <property type="entry name" value="Mur ligase, C-terminal domain"/>
    <property type="match status" value="1"/>
</dbReference>
<sequence length="844" mass="90227">MTNSPKLSLETIAQLSQGELRCEDSALLISEISTDSRGAFARHSLFIALTGEHFDGHEFVENAYKKGAAAAMVSRSADIDSLAIPGMALIIVDDTLGALQRLAAGWRALFDIPVVGITGSNGKTVVKDMLANMLAQEHTVYRSPGSYNSQVGVAISLLGIRPEHEIAIIEAGISRVGEMARLEKMVRPTLGIITNIGLAHAAGLGDLETTAAEKVKLFEGLGDGVLIFPEDCPPLDPLELPGRQLSFSSDTEASDAAYSIVASRDSGHGFDFEAQLEERGVHPFQLHVLGRHNLSNAMAAIAAADQLGLDVESMRRGLAAFELSPLRLEMHTTQSGITFINDAYNSDPTSARAALSVLKDYAGSARSVAILGDMLDLGSRAKAAHAQLGRIVNDTGVDLLICVGALAEVVGESAVAAGLPPEAVVFIDSIDGLDSVLDDQLVAGDVVLFKASRNIGLERAAERLLESVAPARLRVDLDAIRHNFHALRRQIGAETGVIAVVKSFAYGNDSTRVSQTLAREGVSALAVAYADEGIPLRRRGLTLPILVTNALASEADKIVKYRLTPFVYSSSVVEALAEQIRRRRERAEVHGIGVHLEVDTGMNRVGLKPNEILEFAKLVQRTEGVSIAGIMTHLAAADDPCEDTFTLQQISHFEQAIETLKQANIDPGIRHVANTAGAWRFPQARFDAVRVGLGTYGIAPSKAVGAESPGLRNALEFSTRIIHIKELNPGESVGYNRTWVADSARKIATIAVGYNDGFPRFMSNGGEVLIGGTRCPVVGTVCMDVSMVDITDVDDAKVGDEVIIFGAQGGRSISVDEIASRGKTISYELLCNISPRVRRIFVRQ</sequence>
<dbReference type="InterPro" id="IPR011079">
    <property type="entry name" value="Ala_racemase_C"/>
</dbReference>
<dbReference type="GO" id="GO:0009252">
    <property type="term" value="P:peptidoglycan biosynthetic process"/>
    <property type="evidence" value="ECO:0007669"/>
    <property type="project" value="UniProtKB-UniRule"/>
</dbReference>
<comment type="similarity">
    <text evidence="13">Belongs to the alanine racemase family.</text>
</comment>
<dbReference type="SUPFAM" id="SSF53244">
    <property type="entry name" value="MurD-like peptide ligases, peptide-binding domain"/>
    <property type="match status" value="1"/>
</dbReference>
<gene>
    <name evidence="17" type="primary">alr</name>
    <name evidence="14" type="synonym">murF</name>
    <name evidence="17" type="ORF">DN745_17155</name>
</gene>
<comment type="pathway">
    <text evidence="13">Amino-acid biosynthesis; D-alanine biosynthesis; D-alanine from L-alanine: step 1/1.</text>
</comment>
<dbReference type="NCBIfam" id="TIGR00492">
    <property type="entry name" value="alr"/>
    <property type="match status" value="1"/>
</dbReference>
<evidence type="ECO:0000256" key="3">
    <source>
        <dbReference type="ARBA" id="ARBA00022598"/>
    </source>
</evidence>
<keyword evidence="3 14" id="KW-0436">Ligase</keyword>
<evidence type="ECO:0000256" key="7">
    <source>
        <dbReference type="ARBA" id="ARBA00022898"/>
    </source>
</evidence>
<keyword evidence="8 14" id="KW-0133">Cell shape</keyword>
<dbReference type="EC" id="6.3.2.10" evidence="14"/>
<name>A0A2Z4FPX1_9DELT</name>
<keyword evidence="12 14" id="KW-0961">Cell wall biogenesis/degradation</keyword>
<dbReference type="InterPro" id="IPR036615">
    <property type="entry name" value="Mur_ligase_C_dom_sf"/>
</dbReference>
<evidence type="ECO:0000256" key="15">
    <source>
        <dbReference type="PIRSR" id="PIRSR600821-50"/>
    </source>
</evidence>
<comment type="subcellular location">
    <subcellularLocation>
        <location evidence="14">Cytoplasm</location>
    </subcellularLocation>
</comment>
<feature type="active site" description="Proton acceptor; specific for L-alanine" evidence="13">
    <location>
        <position position="735"/>
    </location>
</feature>
<comment type="function">
    <text evidence="13">Catalyzes the interconversion of L-alanine and D-alanine. May also act on other amino acids.</text>
</comment>
<dbReference type="OrthoDB" id="9813814at2"/>
<dbReference type="InterPro" id="IPR000821">
    <property type="entry name" value="Ala_racemase"/>
</dbReference>
<accession>A0A2Z4FPX1</accession>
<dbReference type="SMART" id="SM01005">
    <property type="entry name" value="Ala_racemase_C"/>
    <property type="match status" value="1"/>
</dbReference>
<keyword evidence="7 13" id="KW-0663">Pyridoxal phosphate</keyword>
<evidence type="ECO:0000256" key="5">
    <source>
        <dbReference type="ARBA" id="ARBA00022741"/>
    </source>
</evidence>
<dbReference type="SUPFAM" id="SSF53623">
    <property type="entry name" value="MurD-like peptide ligases, catalytic domain"/>
    <property type="match status" value="1"/>
</dbReference>
<dbReference type="UniPathway" id="UPA00219"/>
<keyword evidence="5 14" id="KW-0547">Nucleotide-binding</keyword>
<dbReference type="InterPro" id="IPR009006">
    <property type="entry name" value="Ala_racemase/Decarboxylase_C"/>
</dbReference>
<dbReference type="InterPro" id="IPR029066">
    <property type="entry name" value="PLP-binding_barrel"/>
</dbReference>
<evidence type="ECO:0000256" key="10">
    <source>
        <dbReference type="ARBA" id="ARBA00023235"/>
    </source>
</evidence>
<feature type="active site" description="Proton acceptor; specific for D-alanine" evidence="13">
    <location>
        <position position="502"/>
    </location>
</feature>
<evidence type="ECO:0000256" key="14">
    <source>
        <dbReference type="HAMAP-Rule" id="MF_02019"/>
    </source>
</evidence>
<evidence type="ECO:0000256" key="6">
    <source>
        <dbReference type="ARBA" id="ARBA00022840"/>
    </source>
</evidence>
<dbReference type="EC" id="5.1.1.1" evidence="13"/>
<keyword evidence="11 14" id="KW-0131">Cell cycle</keyword>
<evidence type="ECO:0000256" key="1">
    <source>
        <dbReference type="ARBA" id="ARBA00001933"/>
    </source>
</evidence>
<protein>
    <recommendedName>
        <fullName evidence="13 14">Multifunctional fusion protein</fullName>
    </recommendedName>
    <domain>
        <recommendedName>
            <fullName evidence="14">UDP-N-acetylmuramoyl-tripeptide--D-alanyl-D-alanine ligase</fullName>
            <ecNumber evidence="14">6.3.2.10</ecNumber>
        </recommendedName>
        <alternativeName>
            <fullName evidence="14">D-alanyl-D-alanine-adding enzyme</fullName>
        </alternativeName>
    </domain>
    <domain>
        <recommendedName>
            <fullName evidence="13">Alanine racemase</fullName>
            <ecNumber evidence="13">5.1.1.1</ecNumber>
        </recommendedName>
    </domain>
</protein>
<evidence type="ECO:0000256" key="16">
    <source>
        <dbReference type="PIRSR" id="PIRSR600821-52"/>
    </source>
</evidence>
<comment type="catalytic activity">
    <reaction evidence="14">
        <text>D-alanyl-D-alanine + UDP-N-acetyl-alpha-D-muramoyl-L-alanyl-gamma-D-glutamyl-meso-2,6-diaminopimelate + ATP = UDP-N-acetyl-alpha-D-muramoyl-L-alanyl-gamma-D-glutamyl-meso-2,6-diaminopimeloyl-D-alanyl-D-alanine + ADP + phosphate + H(+)</text>
        <dbReference type="Rhea" id="RHEA:28374"/>
        <dbReference type="ChEBI" id="CHEBI:15378"/>
        <dbReference type="ChEBI" id="CHEBI:30616"/>
        <dbReference type="ChEBI" id="CHEBI:43474"/>
        <dbReference type="ChEBI" id="CHEBI:57822"/>
        <dbReference type="ChEBI" id="CHEBI:61386"/>
        <dbReference type="ChEBI" id="CHEBI:83905"/>
        <dbReference type="ChEBI" id="CHEBI:456216"/>
        <dbReference type="EC" id="6.3.2.10"/>
    </reaction>
</comment>
<dbReference type="PANTHER" id="PTHR43024:SF1">
    <property type="entry name" value="UDP-N-ACETYLMURAMOYL-TRIPEPTIDE--D-ALANYL-D-ALANINE LIGASE"/>
    <property type="match status" value="1"/>
</dbReference>
<organism evidence="17 18">
    <name type="scientific">Bradymonas sediminis</name>
    <dbReference type="NCBI Taxonomy" id="1548548"/>
    <lineage>
        <taxon>Bacteria</taxon>
        <taxon>Deltaproteobacteria</taxon>
        <taxon>Bradymonadales</taxon>
        <taxon>Bradymonadaceae</taxon>
        <taxon>Bradymonas</taxon>
    </lineage>
</organism>
<dbReference type="EMBL" id="CP030032">
    <property type="protein sequence ID" value="AWV90960.1"/>
    <property type="molecule type" value="Genomic_DNA"/>
</dbReference>
<comment type="caution">
    <text evidence="14">Lacks conserved residue(s) required for the propagation of feature annotation.</text>
</comment>
<dbReference type="GO" id="GO:0005737">
    <property type="term" value="C:cytoplasm"/>
    <property type="evidence" value="ECO:0007669"/>
    <property type="project" value="UniProtKB-SubCell"/>
</dbReference>
<dbReference type="HAMAP" id="MF_01201">
    <property type="entry name" value="Ala_racemase"/>
    <property type="match status" value="1"/>
</dbReference>
<evidence type="ECO:0000256" key="11">
    <source>
        <dbReference type="ARBA" id="ARBA00023306"/>
    </source>
</evidence>
<evidence type="ECO:0000256" key="4">
    <source>
        <dbReference type="ARBA" id="ARBA00022618"/>
    </source>
</evidence>
<dbReference type="GO" id="GO:0030170">
    <property type="term" value="F:pyridoxal phosphate binding"/>
    <property type="evidence" value="ECO:0007669"/>
    <property type="project" value="UniProtKB-UniRule"/>
</dbReference>
<comment type="cofactor">
    <cofactor evidence="1 13 15">
        <name>pyridoxal 5'-phosphate</name>
        <dbReference type="ChEBI" id="CHEBI:597326"/>
    </cofactor>
</comment>
<dbReference type="SUPFAM" id="SSF50621">
    <property type="entry name" value="Alanine racemase C-terminal domain-like"/>
    <property type="match status" value="1"/>
</dbReference>
<comment type="pathway">
    <text evidence="14">Cell wall biogenesis; peptidoglycan biosynthesis.</text>
</comment>
<dbReference type="InterPro" id="IPR051046">
    <property type="entry name" value="MurCDEF_CellWall_CoF430Synth"/>
</dbReference>
<dbReference type="Pfam" id="PF08245">
    <property type="entry name" value="Mur_ligase_M"/>
    <property type="match status" value="1"/>
</dbReference>
<keyword evidence="10 13" id="KW-0413">Isomerase</keyword>
<dbReference type="Pfam" id="PF01168">
    <property type="entry name" value="Ala_racemase_N"/>
    <property type="match status" value="1"/>
</dbReference>
<evidence type="ECO:0000313" key="18">
    <source>
        <dbReference type="Proteomes" id="UP000249799"/>
    </source>
</evidence>
<keyword evidence="2 14" id="KW-0963">Cytoplasm</keyword>